<reference evidence="1" key="2">
    <citation type="journal article" date="2020" name="Nat. Commun.">
        <title>Large-scale genome sequencing of mycorrhizal fungi provides insights into the early evolution of symbiotic traits.</title>
        <authorList>
            <person name="Miyauchi S."/>
            <person name="Kiss E."/>
            <person name="Kuo A."/>
            <person name="Drula E."/>
            <person name="Kohler A."/>
            <person name="Sanchez-Garcia M."/>
            <person name="Morin E."/>
            <person name="Andreopoulos B."/>
            <person name="Barry K.W."/>
            <person name="Bonito G."/>
            <person name="Buee M."/>
            <person name="Carver A."/>
            <person name="Chen C."/>
            <person name="Cichocki N."/>
            <person name="Clum A."/>
            <person name="Culley D."/>
            <person name="Crous P.W."/>
            <person name="Fauchery L."/>
            <person name="Girlanda M."/>
            <person name="Hayes R.D."/>
            <person name="Keri Z."/>
            <person name="LaButti K."/>
            <person name="Lipzen A."/>
            <person name="Lombard V."/>
            <person name="Magnuson J."/>
            <person name="Maillard F."/>
            <person name="Murat C."/>
            <person name="Nolan M."/>
            <person name="Ohm R.A."/>
            <person name="Pangilinan J."/>
            <person name="Pereira M.F."/>
            <person name="Perotto S."/>
            <person name="Peter M."/>
            <person name="Pfister S."/>
            <person name="Riley R."/>
            <person name="Sitrit Y."/>
            <person name="Stielow J.B."/>
            <person name="Szollosi G."/>
            <person name="Zifcakova L."/>
            <person name="Stursova M."/>
            <person name="Spatafora J.W."/>
            <person name="Tedersoo L."/>
            <person name="Vaario L.M."/>
            <person name="Yamada A."/>
            <person name="Yan M."/>
            <person name="Wang P."/>
            <person name="Xu J."/>
            <person name="Bruns T."/>
            <person name="Baldrian P."/>
            <person name="Vilgalys R."/>
            <person name="Dunand C."/>
            <person name="Henrissat B."/>
            <person name="Grigoriev I.V."/>
            <person name="Hibbett D."/>
            <person name="Nagy L.G."/>
            <person name="Martin F.M."/>
        </authorList>
    </citation>
    <scope>NUCLEOTIDE SEQUENCE</scope>
    <source>
        <strain evidence="1">P2</strain>
    </source>
</reference>
<accession>A0ACB6Z3H3</accession>
<dbReference type="Proteomes" id="UP000886501">
    <property type="component" value="Unassembled WGS sequence"/>
</dbReference>
<reference evidence="1" key="1">
    <citation type="submission" date="2019-10" db="EMBL/GenBank/DDBJ databases">
        <authorList>
            <consortium name="DOE Joint Genome Institute"/>
            <person name="Kuo A."/>
            <person name="Miyauchi S."/>
            <person name="Kiss E."/>
            <person name="Drula E."/>
            <person name="Kohler A."/>
            <person name="Sanchez-Garcia M."/>
            <person name="Andreopoulos B."/>
            <person name="Barry K.W."/>
            <person name="Bonito G."/>
            <person name="Buee M."/>
            <person name="Carver A."/>
            <person name="Chen C."/>
            <person name="Cichocki N."/>
            <person name="Clum A."/>
            <person name="Culley D."/>
            <person name="Crous P.W."/>
            <person name="Fauchery L."/>
            <person name="Girlanda M."/>
            <person name="Hayes R."/>
            <person name="Keri Z."/>
            <person name="Labutti K."/>
            <person name="Lipzen A."/>
            <person name="Lombard V."/>
            <person name="Magnuson J."/>
            <person name="Maillard F."/>
            <person name="Morin E."/>
            <person name="Murat C."/>
            <person name="Nolan M."/>
            <person name="Ohm R."/>
            <person name="Pangilinan J."/>
            <person name="Pereira M."/>
            <person name="Perotto S."/>
            <person name="Peter M."/>
            <person name="Riley R."/>
            <person name="Sitrit Y."/>
            <person name="Stielow B."/>
            <person name="Szollosi G."/>
            <person name="Zifcakova L."/>
            <person name="Stursova M."/>
            <person name="Spatafora J.W."/>
            <person name="Tedersoo L."/>
            <person name="Vaario L.-M."/>
            <person name="Yamada A."/>
            <person name="Yan M."/>
            <person name="Wang P."/>
            <person name="Xu J."/>
            <person name="Bruns T."/>
            <person name="Baldrian P."/>
            <person name="Vilgalys R."/>
            <person name="Henrissat B."/>
            <person name="Grigoriev I.V."/>
            <person name="Hibbett D."/>
            <person name="Nagy L.G."/>
            <person name="Martin F.M."/>
        </authorList>
    </citation>
    <scope>NUCLEOTIDE SEQUENCE</scope>
    <source>
        <strain evidence="1">P2</strain>
    </source>
</reference>
<protein>
    <submittedName>
        <fullName evidence="1">Uncharacterized protein</fullName>
    </submittedName>
</protein>
<evidence type="ECO:0000313" key="2">
    <source>
        <dbReference type="Proteomes" id="UP000886501"/>
    </source>
</evidence>
<organism evidence="1 2">
    <name type="scientific">Thelephora ganbajun</name>
    <name type="common">Ganba fungus</name>
    <dbReference type="NCBI Taxonomy" id="370292"/>
    <lineage>
        <taxon>Eukaryota</taxon>
        <taxon>Fungi</taxon>
        <taxon>Dikarya</taxon>
        <taxon>Basidiomycota</taxon>
        <taxon>Agaricomycotina</taxon>
        <taxon>Agaricomycetes</taxon>
        <taxon>Thelephorales</taxon>
        <taxon>Thelephoraceae</taxon>
        <taxon>Thelephora</taxon>
    </lineage>
</organism>
<gene>
    <name evidence="1" type="ORF">BDM02DRAFT_3122411</name>
</gene>
<sequence>MTRDRRPARSSVRKRPPSTSSSCTSNPPKTYSHGESERTLGKALKVYNIPREEVVIMTELYAPVFKEMPTTPVPNPDEVGYVSKHDLPHTWIVWGGLR</sequence>
<comment type="caution">
    <text evidence="1">The sequence shown here is derived from an EMBL/GenBank/DDBJ whole genome shotgun (WGS) entry which is preliminary data.</text>
</comment>
<name>A0ACB6Z3H3_THEGA</name>
<keyword evidence="2" id="KW-1185">Reference proteome</keyword>
<evidence type="ECO:0000313" key="1">
    <source>
        <dbReference type="EMBL" id="KAF9644112.1"/>
    </source>
</evidence>
<proteinExistence type="predicted"/>
<dbReference type="EMBL" id="MU118160">
    <property type="protein sequence ID" value="KAF9644112.1"/>
    <property type="molecule type" value="Genomic_DNA"/>
</dbReference>